<dbReference type="OrthoDB" id="5297217at2759"/>
<dbReference type="EMBL" id="GL945478">
    <property type="protein sequence ID" value="EGO00753.1"/>
    <property type="molecule type" value="Genomic_DNA"/>
</dbReference>
<accession>F8PSJ4</accession>
<dbReference type="InParanoid" id="F8PSJ4"/>
<dbReference type="HOGENOM" id="CLU_028275_0_0_1"/>
<dbReference type="Gene3D" id="3.80.10.10">
    <property type="entry name" value="Ribonuclease Inhibitor"/>
    <property type="match status" value="1"/>
</dbReference>
<dbReference type="OMA" id="FTWIDND"/>
<reference evidence="3" key="1">
    <citation type="journal article" date="2011" name="Science">
        <title>The plant cell wall-decomposing machinery underlies the functional diversity of forest fungi.</title>
        <authorList>
            <person name="Eastwood D.C."/>
            <person name="Floudas D."/>
            <person name="Binder M."/>
            <person name="Majcherczyk A."/>
            <person name="Schneider P."/>
            <person name="Aerts A."/>
            <person name="Asiegbu F.O."/>
            <person name="Baker S.E."/>
            <person name="Barry K."/>
            <person name="Bendiksby M."/>
            <person name="Blumentritt M."/>
            <person name="Coutinho P.M."/>
            <person name="Cullen D."/>
            <person name="de Vries R.P."/>
            <person name="Gathman A."/>
            <person name="Goodell B."/>
            <person name="Henrissat B."/>
            <person name="Ihrmark K."/>
            <person name="Kauserud H."/>
            <person name="Kohler A."/>
            <person name="LaButti K."/>
            <person name="Lapidus A."/>
            <person name="Lavin J.L."/>
            <person name="Lee Y.-H."/>
            <person name="Lindquist E."/>
            <person name="Lilly W."/>
            <person name="Lucas S."/>
            <person name="Morin E."/>
            <person name="Murat C."/>
            <person name="Oguiza J.A."/>
            <person name="Park J."/>
            <person name="Pisabarro A.G."/>
            <person name="Riley R."/>
            <person name="Rosling A."/>
            <person name="Salamov A."/>
            <person name="Schmidt O."/>
            <person name="Schmutz J."/>
            <person name="Skrede I."/>
            <person name="Stenlid J."/>
            <person name="Wiebenga A."/>
            <person name="Xie X."/>
            <person name="Kuees U."/>
            <person name="Hibbett D.S."/>
            <person name="Hoffmeister D."/>
            <person name="Hoegberg N."/>
            <person name="Martin F."/>
            <person name="Grigoriev I.V."/>
            <person name="Watkinson S.C."/>
        </authorList>
    </citation>
    <scope>NUCLEOTIDE SEQUENCE [LARGE SCALE GENOMIC DNA]</scope>
    <source>
        <strain evidence="3">strain S7.3</strain>
    </source>
</reference>
<dbReference type="AlphaFoldDB" id="F8PSJ4"/>
<gene>
    <name evidence="2" type="ORF">SERLA73DRAFT_87008</name>
</gene>
<name>F8PSJ4_SERL3</name>
<evidence type="ECO:0000313" key="3">
    <source>
        <dbReference type="Proteomes" id="UP000008063"/>
    </source>
</evidence>
<protein>
    <recommendedName>
        <fullName evidence="4">F-box domain-containing protein</fullName>
    </recommendedName>
</protein>
<evidence type="ECO:0000256" key="1">
    <source>
        <dbReference type="SAM" id="MobiDB-lite"/>
    </source>
</evidence>
<feature type="region of interest" description="Disordered" evidence="1">
    <location>
        <begin position="387"/>
        <end position="454"/>
    </location>
</feature>
<feature type="compositionally biased region" description="Low complexity" evidence="1">
    <location>
        <begin position="425"/>
        <end position="438"/>
    </location>
</feature>
<dbReference type="InterPro" id="IPR032675">
    <property type="entry name" value="LRR_dom_sf"/>
</dbReference>
<evidence type="ECO:0008006" key="4">
    <source>
        <dbReference type="Google" id="ProtNLM"/>
    </source>
</evidence>
<keyword evidence="3" id="KW-1185">Reference proteome</keyword>
<proteinExistence type="predicted"/>
<dbReference type="SUPFAM" id="SSF52047">
    <property type="entry name" value="RNI-like"/>
    <property type="match status" value="1"/>
</dbReference>
<sequence>MSTMDVPIEIFAHIIELVIDRRDLCSICLASHTLNAIATPLLYHTLDSRTISRNHNTFLCHPSSTLLRKPHLAKHVRHVTETGAVHALSPSTSDSIFDSLRLCTSLYSFTWIDNDQSPSHAIHNIITILSSLPLRALTIRTRADLGQHVWKRISDFKNLQSVAVWSMEGPPRVLQGWAEHLSHSLTHLELGRCAGVPPSILISIFSHLPLLTSLLLKGANSSSIPPILALLPNLVFLDTDFLPTSLSRSPFTVSPIPPRLTHLTIRTGSVDLLGPQNLWWWISNLVPHKNTLHSFTLNAFTVQGAIHVPRGFLLDLAKTHSLTLSHFVVGVAQLALPDLSALCYHCTEIQTIGCGVASPDVSSIARATASAHNLRTLKLHVRWMPQVASTPSHKDEEEEEEASLTDDTNPAPFHDNHMHQPSPLPALSLPSTPTASSPGTLELNSSHPRPSGDLHPPVLSWPRFDTLLSSDGLMLSNSLQRFNYNFPVNQFHFPVHRQSPASTSSHDTDSHTLADVRALMLRPDSSLRTVGMGEEIYTGRWVLKTDAGQGSEIVFEVERDLDHER</sequence>
<dbReference type="eggNOG" id="ENOG502SJ3I">
    <property type="taxonomic scope" value="Eukaryota"/>
</dbReference>
<evidence type="ECO:0000313" key="2">
    <source>
        <dbReference type="EMBL" id="EGO00753.1"/>
    </source>
</evidence>
<organism evidence="3">
    <name type="scientific">Serpula lacrymans var. lacrymans (strain S7.3)</name>
    <name type="common">Dry rot fungus</name>
    <dbReference type="NCBI Taxonomy" id="936435"/>
    <lineage>
        <taxon>Eukaryota</taxon>
        <taxon>Fungi</taxon>
        <taxon>Dikarya</taxon>
        <taxon>Basidiomycota</taxon>
        <taxon>Agaricomycotina</taxon>
        <taxon>Agaricomycetes</taxon>
        <taxon>Agaricomycetidae</taxon>
        <taxon>Boletales</taxon>
        <taxon>Coniophorineae</taxon>
        <taxon>Serpulaceae</taxon>
        <taxon>Serpula</taxon>
    </lineage>
</organism>
<dbReference type="Proteomes" id="UP000008063">
    <property type="component" value="Unassembled WGS sequence"/>
</dbReference>